<protein>
    <submittedName>
        <fullName evidence="1">Uncharacterized protein</fullName>
    </submittedName>
</protein>
<name>A0A0F9G7Q2_9ZZZZ</name>
<comment type="caution">
    <text evidence="1">The sequence shown here is derived from an EMBL/GenBank/DDBJ whole genome shotgun (WGS) entry which is preliminary data.</text>
</comment>
<gene>
    <name evidence="1" type="ORF">LCGC14_2154120</name>
</gene>
<proteinExistence type="predicted"/>
<sequence length="53" mass="6559">MTITKTEVKTSRSKYVVWDFLFFWKRLRISVYKMGKKFNIRVNLELGKVKWEE</sequence>
<accession>A0A0F9G7Q2</accession>
<evidence type="ECO:0000313" key="1">
    <source>
        <dbReference type="EMBL" id="KKL65530.1"/>
    </source>
</evidence>
<organism evidence="1">
    <name type="scientific">marine sediment metagenome</name>
    <dbReference type="NCBI Taxonomy" id="412755"/>
    <lineage>
        <taxon>unclassified sequences</taxon>
        <taxon>metagenomes</taxon>
        <taxon>ecological metagenomes</taxon>
    </lineage>
</organism>
<reference evidence="1" key="1">
    <citation type="journal article" date="2015" name="Nature">
        <title>Complex archaea that bridge the gap between prokaryotes and eukaryotes.</title>
        <authorList>
            <person name="Spang A."/>
            <person name="Saw J.H."/>
            <person name="Jorgensen S.L."/>
            <person name="Zaremba-Niedzwiedzka K."/>
            <person name="Martijn J."/>
            <person name="Lind A.E."/>
            <person name="van Eijk R."/>
            <person name="Schleper C."/>
            <person name="Guy L."/>
            <person name="Ettema T.J."/>
        </authorList>
    </citation>
    <scope>NUCLEOTIDE SEQUENCE</scope>
</reference>
<dbReference type="EMBL" id="LAZR01027504">
    <property type="protein sequence ID" value="KKL65530.1"/>
    <property type="molecule type" value="Genomic_DNA"/>
</dbReference>
<dbReference type="AlphaFoldDB" id="A0A0F9G7Q2"/>